<evidence type="ECO:0000259" key="12">
    <source>
        <dbReference type="PROSITE" id="PS51199"/>
    </source>
</evidence>
<keyword evidence="4" id="KW-0378">Hydrolase</keyword>
<evidence type="ECO:0000256" key="7">
    <source>
        <dbReference type="ARBA" id="ARBA00023125"/>
    </source>
</evidence>
<dbReference type="Gene3D" id="1.10.860.10">
    <property type="entry name" value="DNAb Helicase, Chain A"/>
    <property type="match status" value="1"/>
</dbReference>
<evidence type="ECO:0000256" key="4">
    <source>
        <dbReference type="ARBA" id="ARBA00022801"/>
    </source>
</evidence>
<feature type="region of interest" description="Disordered" evidence="11">
    <location>
        <begin position="422"/>
        <end position="454"/>
    </location>
</feature>
<dbReference type="EMBL" id="AQOB01000004">
    <property type="protein sequence ID" value="EOQ38295.1"/>
    <property type="molecule type" value="Genomic_DNA"/>
</dbReference>
<dbReference type="InterPro" id="IPR007693">
    <property type="entry name" value="DNA_helicase_DnaB-like_N"/>
</dbReference>
<evidence type="ECO:0000256" key="6">
    <source>
        <dbReference type="ARBA" id="ARBA00022840"/>
    </source>
</evidence>
<dbReference type="HOGENOM" id="CLU_005373_0_1_9"/>
<name>R8VZZ8_9FIRM</name>
<feature type="domain" description="SF4 helicase" evidence="12">
    <location>
        <begin position="158"/>
        <end position="420"/>
    </location>
</feature>
<evidence type="ECO:0000256" key="2">
    <source>
        <dbReference type="ARBA" id="ARBA00022705"/>
    </source>
</evidence>
<dbReference type="PROSITE" id="PS51199">
    <property type="entry name" value="SF4_HELICASE"/>
    <property type="match status" value="1"/>
</dbReference>
<dbReference type="eggNOG" id="COG0305">
    <property type="taxonomic scope" value="Bacteria"/>
</dbReference>
<keyword evidence="7" id="KW-0238">DNA-binding</keyword>
<gene>
    <name evidence="13" type="ORF">HMPREF1526_01325</name>
</gene>
<evidence type="ECO:0000256" key="10">
    <source>
        <dbReference type="ARBA" id="ARBA00048954"/>
    </source>
</evidence>
<sequence>MLSNYYIEAAQGVLGSMLIDRQAAAEIIVSMQADDFLADDHRAIFSTAAALFNDGVEISPVTIGAKVGPEICQMCRELVMITPSSTVWLSYAKIVRDVAAIEHARPLVDAMQDAMSGTPALDDMRQQAEQLVGALGGSGQAKNIYTLTDLCTDFMAHIDEQPVYLDWGFDRLNRHLLCSGNEYIILGARPSVGKTAFALQVGHHFATKGKRVGFFSLETDPKSVLGRILTAQSYVPLSAIKHRKLSGKQVADLASASGRLSRLPFEIIDAACYTPERIRRDTIVRRLDVVIVDYIQLVCSTNRRLSEYDRISETSRALQMMAKELSVVVIGLSQLNRNTDAYTEPDLSDLRGSGQLEQDADAILLMYIPPDCELKTPEEKSDQETLRRIKIAKNKEGLTGKLKFWFNGEIQRFAAEWPEFYANGEPEPMDTPDPNAKQMSLEDVKQCAAKKRTR</sequence>
<dbReference type="Pfam" id="PF03796">
    <property type="entry name" value="DnaB_C"/>
    <property type="match status" value="1"/>
</dbReference>
<comment type="caution">
    <text evidence="13">The sequence shown here is derived from an EMBL/GenBank/DDBJ whole genome shotgun (WGS) entry which is preliminary data.</text>
</comment>
<dbReference type="InterPro" id="IPR007694">
    <property type="entry name" value="DNA_helicase_DnaB-like_C"/>
</dbReference>
<dbReference type="InterPro" id="IPR036185">
    <property type="entry name" value="DNA_heli_DnaB-like_N_sf"/>
</dbReference>
<dbReference type="GO" id="GO:0005829">
    <property type="term" value="C:cytosol"/>
    <property type="evidence" value="ECO:0007669"/>
    <property type="project" value="TreeGrafter"/>
</dbReference>
<dbReference type="SUPFAM" id="SSF48024">
    <property type="entry name" value="N-terminal domain of DnaB helicase"/>
    <property type="match status" value="1"/>
</dbReference>
<protein>
    <recommendedName>
        <fullName evidence="9">DNA 5'-3' helicase</fullName>
        <ecNumber evidence="9">5.6.2.3</ecNumber>
    </recommendedName>
</protein>
<evidence type="ECO:0000256" key="3">
    <source>
        <dbReference type="ARBA" id="ARBA00022741"/>
    </source>
</evidence>
<dbReference type="PANTHER" id="PTHR30153">
    <property type="entry name" value="REPLICATIVE DNA HELICASE DNAB"/>
    <property type="match status" value="1"/>
</dbReference>
<dbReference type="Gene3D" id="3.40.50.300">
    <property type="entry name" value="P-loop containing nucleotide triphosphate hydrolases"/>
    <property type="match status" value="1"/>
</dbReference>
<evidence type="ECO:0000256" key="11">
    <source>
        <dbReference type="SAM" id="MobiDB-lite"/>
    </source>
</evidence>
<reference evidence="13 14" key="1">
    <citation type="submission" date="2013-01" db="EMBL/GenBank/DDBJ databases">
        <title>The Genome Sequence of Butyricicoccus pullicaecorum 1.2.</title>
        <authorList>
            <consortium name="The Broad Institute Genome Sequencing Platform"/>
            <person name="Earl A."/>
            <person name="Ward D."/>
            <person name="Feldgarden M."/>
            <person name="Gevers D."/>
            <person name="Van Immerseel F."/>
            <person name="Eeckhaut V."/>
            <person name="Walker B."/>
            <person name="Young S.K."/>
            <person name="Zeng Q."/>
            <person name="Gargeya S."/>
            <person name="Fitzgerald M."/>
            <person name="Haas B."/>
            <person name="Abouelleil A."/>
            <person name="Alvarado L."/>
            <person name="Arachchi H.M."/>
            <person name="Berlin A.M."/>
            <person name="Chapman S.B."/>
            <person name="Dewar J."/>
            <person name="Goldberg J."/>
            <person name="Griggs A."/>
            <person name="Gujja S."/>
            <person name="Hansen M."/>
            <person name="Howarth C."/>
            <person name="Imamovic A."/>
            <person name="Larimer J."/>
            <person name="McCowan C."/>
            <person name="Murphy C."/>
            <person name="Neiman D."/>
            <person name="Pearson M."/>
            <person name="Priest M."/>
            <person name="Roberts A."/>
            <person name="Saif S."/>
            <person name="Shea T."/>
            <person name="Sisk P."/>
            <person name="Sykes S."/>
            <person name="Wortman J."/>
            <person name="Nusbaum C."/>
            <person name="Birren B."/>
        </authorList>
    </citation>
    <scope>NUCLEOTIDE SEQUENCE [LARGE SCALE GENOMIC DNA]</scope>
    <source>
        <strain evidence="13 14">1.2</strain>
    </source>
</reference>
<dbReference type="PANTHER" id="PTHR30153:SF2">
    <property type="entry name" value="REPLICATIVE DNA HELICASE"/>
    <property type="match status" value="1"/>
</dbReference>
<evidence type="ECO:0000313" key="13">
    <source>
        <dbReference type="EMBL" id="EOQ38295.1"/>
    </source>
</evidence>
<dbReference type="Proteomes" id="UP000013981">
    <property type="component" value="Unassembled WGS sequence"/>
</dbReference>
<dbReference type="PATRIC" id="fig|1203606.4.peg.1288"/>
<keyword evidence="5" id="KW-0347">Helicase</keyword>
<keyword evidence="2" id="KW-0235">DNA replication</keyword>
<dbReference type="GO" id="GO:0005524">
    <property type="term" value="F:ATP binding"/>
    <property type="evidence" value="ECO:0007669"/>
    <property type="project" value="UniProtKB-KW"/>
</dbReference>
<organism evidence="13 14">
    <name type="scientific">Butyricicoccus pullicaecorum 1.2</name>
    <dbReference type="NCBI Taxonomy" id="1203606"/>
    <lineage>
        <taxon>Bacteria</taxon>
        <taxon>Bacillati</taxon>
        <taxon>Bacillota</taxon>
        <taxon>Clostridia</taxon>
        <taxon>Eubacteriales</taxon>
        <taxon>Butyricicoccaceae</taxon>
        <taxon>Butyricicoccus</taxon>
    </lineage>
</organism>
<dbReference type="AlphaFoldDB" id="R8VZZ8"/>
<comment type="catalytic activity">
    <reaction evidence="10">
        <text>ATP + H2O = ADP + phosphate + H(+)</text>
        <dbReference type="Rhea" id="RHEA:13065"/>
        <dbReference type="ChEBI" id="CHEBI:15377"/>
        <dbReference type="ChEBI" id="CHEBI:15378"/>
        <dbReference type="ChEBI" id="CHEBI:30616"/>
        <dbReference type="ChEBI" id="CHEBI:43474"/>
        <dbReference type="ChEBI" id="CHEBI:456216"/>
        <dbReference type="EC" id="5.6.2.3"/>
    </reaction>
</comment>
<dbReference type="SUPFAM" id="SSF52540">
    <property type="entry name" value="P-loop containing nucleoside triphosphate hydrolases"/>
    <property type="match status" value="1"/>
</dbReference>
<dbReference type="OrthoDB" id="9773982at2"/>
<evidence type="ECO:0000313" key="14">
    <source>
        <dbReference type="Proteomes" id="UP000013981"/>
    </source>
</evidence>
<dbReference type="InterPro" id="IPR027417">
    <property type="entry name" value="P-loop_NTPase"/>
</dbReference>
<dbReference type="RefSeq" id="WP_016147494.1">
    <property type="nucleotide sequence ID" value="NZ_KB976103.1"/>
</dbReference>
<dbReference type="GO" id="GO:0003677">
    <property type="term" value="F:DNA binding"/>
    <property type="evidence" value="ECO:0007669"/>
    <property type="project" value="UniProtKB-KW"/>
</dbReference>
<dbReference type="GO" id="GO:0006260">
    <property type="term" value="P:DNA replication"/>
    <property type="evidence" value="ECO:0007669"/>
    <property type="project" value="UniProtKB-KW"/>
</dbReference>
<evidence type="ECO:0000256" key="8">
    <source>
        <dbReference type="ARBA" id="ARBA00023235"/>
    </source>
</evidence>
<keyword evidence="8" id="KW-0413">Isomerase</keyword>
<comment type="similarity">
    <text evidence="1">Belongs to the helicase family. DnaB subfamily.</text>
</comment>
<dbReference type="GO" id="GO:0043139">
    <property type="term" value="F:5'-3' DNA helicase activity"/>
    <property type="evidence" value="ECO:0007669"/>
    <property type="project" value="UniProtKB-EC"/>
</dbReference>
<proteinExistence type="inferred from homology"/>
<keyword evidence="14" id="KW-1185">Reference proteome</keyword>
<dbReference type="GO" id="GO:0016787">
    <property type="term" value="F:hydrolase activity"/>
    <property type="evidence" value="ECO:0007669"/>
    <property type="project" value="UniProtKB-KW"/>
</dbReference>
<keyword evidence="3" id="KW-0547">Nucleotide-binding</keyword>
<keyword evidence="6" id="KW-0067">ATP-binding</keyword>
<evidence type="ECO:0000256" key="9">
    <source>
        <dbReference type="ARBA" id="ARBA00044969"/>
    </source>
</evidence>
<dbReference type="InterPro" id="IPR016136">
    <property type="entry name" value="DNA_helicase_N/primase_C"/>
</dbReference>
<dbReference type="Pfam" id="PF00772">
    <property type="entry name" value="DnaB"/>
    <property type="match status" value="1"/>
</dbReference>
<accession>R8VZZ8</accession>
<dbReference type="EC" id="5.6.2.3" evidence="9"/>
<evidence type="ECO:0000256" key="1">
    <source>
        <dbReference type="ARBA" id="ARBA00008428"/>
    </source>
</evidence>
<evidence type="ECO:0000256" key="5">
    <source>
        <dbReference type="ARBA" id="ARBA00022806"/>
    </source>
</evidence>